<gene>
    <name evidence="3" type="ORF">Tsubulata_018868</name>
</gene>
<dbReference type="AlphaFoldDB" id="A0A9Q0JAD2"/>
<name>A0A9Q0JAD2_9ROSI</name>
<reference evidence="3" key="1">
    <citation type="submission" date="2022-02" db="EMBL/GenBank/DDBJ databases">
        <authorList>
            <person name="Henning P.M."/>
            <person name="McCubbin A.G."/>
            <person name="Shore J.S."/>
        </authorList>
    </citation>
    <scope>NUCLEOTIDE SEQUENCE</scope>
    <source>
        <strain evidence="3">F60SS</strain>
        <tissue evidence="3">Leaves</tissue>
    </source>
</reference>
<dbReference type="EMBL" id="JAKUCV010004762">
    <property type="protein sequence ID" value="KAJ4834179.1"/>
    <property type="molecule type" value="Genomic_DNA"/>
</dbReference>
<comment type="caution">
    <text evidence="3">The sequence shown here is derived from an EMBL/GenBank/DDBJ whole genome shotgun (WGS) entry which is preliminary data.</text>
</comment>
<protein>
    <recommendedName>
        <fullName evidence="2">DUF3615 domain-containing protein</fullName>
    </recommendedName>
</protein>
<reference evidence="3" key="2">
    <citation type="journal article" date="2023" name="Plants (Basel)">
        <title>Annotation of the Turnera subulata (Passifloraceae) Draft Genome Reveals the S-Locus Evolved after the Divergence of Turneroideae from Passifloroideae in a Stepwise Manner.</title>
        <authorList>
            <person name="Henning P.M."/>
            <person name="Roalson E.H."/>
            <person name="Mir W."/>
            <person name="McCubbin A.G."/>
            <person name="Shore J.S."/>
        </authorList>
    </citation>
    <scope>NUCLEOTIDE SEQUENCE</scope>
    <source>
        <strain evidence="3">F60SS</strain>
    </source>
</reference>
<feature type="domain" description="DUF3615" evidence="2">
    <location>
        <begin position="112"/>
        <end position="192"/>
    </location>
</feature>
<dbReference type="InterPro" id="IPR022059">
    <property type="entry name" value="DUF3615"/>
</dbReference>
<dbReference type="OrthoDB" id="1750421at2759"/>
<accession>A0A9Q0JAD2</accession>
<feature type="region of interest" description="Disordered" evidence="1">
    <location>
        <begin position="1"/>
        <end position="40"/>
    </location>
</feature>
<evidence type="ECO:0000259" key="2">
    <source>
        <dbReference type="Pfam" id="PF12274"/>
    </source>
</evidence>
<dbReference type="Pfam" id="PF12274">
    <property type="entry name" value="DUF3615"/>
    <property type="match status" value="1"/>
</dbReference>
<organism evidence="3 4">
    <name type="scientific">Turnera subulata</name>
    <dbReference type="NCBI Taxonomy" id="218843"/>
    <lineage>
        <taxon>Eukaryota</taxon>
        <taxon>Viridiplantae</taxon>
        <taxon>Streptophyta</taxon>
        <taxon>Embryophyta</taxon>
        <taxon>Tracheophyta</taxon>
        <taxon>Spermatophyta</taxon>
        <taxon>Magnoliopsida</taxon>
        <taxon>eudicotyledons</taxon>
        <taxon>Gunneridae</taxon>
        <taxon>Pentapetalae</taxon>
        <taxon>rosids</taxon>
        <taxon>fabids</taxon>
        <taxon>Malpighiales</taxon>
        <taxon>Passifloraceae</taxon>
        <taxon>Turnera</taxon>
    </lineage>
</organism>
<keyword evidence="4" id="KW-1185">Reference proteome</keyword>
<dbReference type="Proteomes" id="UP001141552">
    <property type="component" value="Unassembled WGS sequence"/>
</dbReference>
<feature type="compositionally biased region" description="Basic residues" evidence="1">
    <location>
        <begin position="8"/>
        <end position="18"/>
    </location>
</feature>
<evidence type="ECO:0000313" key="3">
    <source>
        <dbReference type="EMBL" id="KAJ4834179.1"/>
    </source>
</evidence>
<evidence type="ECO:0000256" key="1">
    <source>
        <dbReference type="SAM" id="MobiDB-lite"/>
    </source>
</evidence>
<sequence>MVTGAMRGRGKGRGRGQKRGPPARADSRYNLRPLNPKGPDLHRLRMDALAKLRYGRGLVSDDSGILKPDDPGLKGIKGIEVAPDGGVYKLDFPDLPEDDDTKGILEISRPFAEKALELHCEKEGASFELVDMLRAKSQMWLYHCLIWHIKFTAKPVGSPAGSTTTTFFAQVHEVGYEVHASLCFTIDSPTVTSNPRRFIIQDGVKGAWVVSFSVADYPFDCPSCRLKKRKKGARN</sequence>
<evidence type="ECO:0000313" key="4">
    <source>
        <dbReference type="Proteomes" id="UP001141552"/>
    </source>
</evidence>
<proteinExistence type="predicted"/>